<keyword evidence="3" id="KW-0436">Ligase</keyword>
<dbReference type="SUPFAM" id="SSF55826">
    <property type="entry name" value="YbaK/ProRS associated domain"/>
    <property type="match status" value="1"/>
</dbReference>
<comment type="similarity">
    <text evidence="1">Belongs to the PRORSD1 family.</text>
</comment>
<dbReference type="InterPro" id="IPR036754">
    <property type="entry name" value="YbaK/aa-tRNA-synt-asso_dom_sf"/>
</dbReference>
<dbReference type="EMBL" id="PFPK01000005">
    <property type="protein sequence ID" value="PIZ95698.1"/>
    <property type="molecule type" value="Genomic_DNA"/>
</dbReference>
<dbReference type="InterPro" id="IPR007214">
    <property type="entry name" value="YbaK/aa-tRNA-synth-assoc-dom"/>
</dbReference>
<evidence type="ECO:0000259" key="2">
    <source>
        <dbReference type="Pfam" id="PF04073"/>
    </source>
</evidence>
<dbReference type="GO" id="GO:0004812">
    <property type="term" value="F:aminoacyl-tRNA ligase activity"/>
    <property type="evidence" value="ECO:0007669"/>
    <property type="project" value="UniProtKB-KW"/>
</dbReference>
<dbReference type="PANTHER" id="PTHR31423:SF3">
    <property type="entry name" value="PROLYL-TRNA SYNTHETASE ASSOCIATED DOMAIN-CONTAINING PROTEIN 1-RELATED"/>
    <property type="match status" value="1"/>
</dbReference>
<dbReference type="PANTHER" id="PTHR31423">
    <property type="entry name" value="YBAK DOMAIN-CONTAINING PROTEIN"/>
    <property type="match status" value="1"/>
</dbReference>
<protein>
    <submittedName>
        <fullName evidence="3">Prolyl-tRNA synthetase associated domain-containing protein</fullName>
    </submittedName>
</protein>
<proteinExistence type="inferred from homology"/>
<reference evidence="4" key="1">
    <citation type="submission" date="2017-09" db="EMBL/GenBank/DDBJ databases">
        <title>Depth-based differentiation of microbial function through sediment-hosted aquifers and enrichment of novel symbionts in the deep terrestrial subsurface.</title>
        <authorList>
            <person name="Probst A.J."/>
            <person name="Ladd B."/>
            <person name="Jarett J.K."/>
            <person name="Geller-Mcgrath D.E."/>
            <person name="Sieber C.M.K."/>
            <person name="Emerson J.B."/>
            <person name="Anantharaman K."/>
            <person name="Thomas B.C."/>
            <person name="Malmstrom R."/>
            <person name="Stieglmeier M."/>
            <person name="Klingl A."/>
            <person name="Woyke T."/>
            <person name="Ryan C.M."/>
            <person name="Banfield J.F."/>
        </authorList>
    </citation>
    <scope>NUCLEOTIDE SEQUENCE [LARGE SCALE GENOMIC DNA]</scope>
</reference>
<organism evidence="3 4">
    <name type="scientific">Candidatus Magasanikbacteria bacterium CG_4_10_14_0_2_um_filter_37_12</name>
    <dbReference type="NCBI Taxonomy" id="1974637"/>
    <lineage>
        <taxon>Bacteria</taxon>
        <taxon>Candidatus Magasanikiibacteriota</taxon>
    </lineage>
</organism>
<dbReference type="Gene3D" id="3.90.960.10">
    <property type="entry name" value="YbaK/aminoacyl-tRNA synthetase-associated domain"/>
    <property type="match status" value="1"/>
</dbReference>
<evidence type="ECO:0000313" key="4">
    <source>
        <dbReference type="Proteomes" id="UP000228568"/>
    </source>
</evidence>
<dbReference type="InterPro" id="IPR040285">
    <property type="entry name" value="ProX/PRXD1"/>
</dbReference>
<sequence>MTSVEHYLQSHNIIYTLHTHEAVFTCEEAEKHCADIPGLACKNLFLRNNKHSRFFLLVLPAKKKMDIKKFGEIVGEKNKLSFAHADELKEKLQLDPGSVSVFGILNDDKHEVELYIDKDVYDADIVTFHPNVNTATLELSREMFHRFLDMIEYGENIVIL</sequence>
<accession>A0A2M7VA99</accession>
<dbReference type="Pfam" id="PF04073">
    <property type="entry name" value="tRNA_edit"/>
    <property type="match status" value="1"/>
</dbReference>
<name>A0A2M7VA99_9BACT</name>
<dbReference type="Proteomes" id="UP000228568">
    <property type="component" value="Unassembled WGS sequence"/>
</dbReference>
<comment type="caution">
    <text evidence="3">The sequence shown here is derived from an EMBL/GenBank/DDBJ whole genome shotgun (WGS) entry which is preliminary data.</text>
</comment>
<evidence type="ECO:0000313" key="3">
    <source>
        <dbReference type="EMBL" id="PIZ95698.1"/>
    </source>
</evidence>
<dbReference type="AlphaFoldDB" id="A0A2M7VA99"/>
<keyword evidence="3" id="KW-0030">Aminoacyl-tRNA synthetase</keyword>
<dbReference type="GO" id="GO:0002161">
    <property type="term" value="F:aminoacyl-tRNA deacylase activity"/>
    <property type="evidence" value="ECO:0007669"/>
    <property type="project" value="InterPro"/>
</dbReference>
<gene>
    <name evidence="3" type="ORF">COX81_00290</name>
</gene>
<feature type="domain" description="YbaK/aminoacyl-tRNA synthetase-associated" evidence="2">
    <location>
        <begin position="20"/>
        <end position="143"/>
    </location>
</feature>
<evidence type="ECO:0000256" key="1">
    <source>
        <dbReference type="ARBA" id="ARBA00010201"/>
    </source>
</evidence>
<dbReference type="CDD" id="cd04335">
    <property type="entry name" value="PrdX_deacylase"/>
    <property type="match status" value="1"/>
</dbReference>